<comment type="catalytic activity">
    <reaction evidence="8">
        <text>N(2)-formyl-N(1)-(5-phospho-beta-D-ribosyl)glycinamide + L-glutamine + ATP + H2O = 2-formamido-N(1)-(5-O-phospho-beta-D-ribosyl)acetamidine + L-glutamate + ADP + phosphate + H(+)</text>
        <dbReference type="Rhea" id="RHEA:17129"/>
        <dbReference type="ChEBI" id="CHEBI:15377"/>
        <dbReference type="ChEBI" id="CHEBI:15378"/>
        <dbReference type="ChEBI" id="CHEBI:29985"/>
        <dbReference type="ChEBI" id="CHEBI:30616"/>
        <dbReference type="ChEBI" id="CHEBI:43474"/>
        <dbReference type="ChEBI" id="CHEBI:58359"/>
        <dbReference type="ChEBI" id="CHEBI:147286"/>
        <dbReference type="ChEBI" id="CHEBI:147287"/>
        <dbReference type="ChEBI" id="CHEBI:456216"/>
        <dbReference type="EC" id="6.3.5.3"/>
    </reaction>
</comment>
<keyword evidence="2 8" id="KW-0436">Ligase</keyword>
<dbReference type="Gene3D" id="3.90.650.10">
    <property type="entry name" value="PurM-like C-terminal domain"/>
    <property type="match status" value="2"/>
</dbReference>
<comment type="caution">
    <text evidence="8">Lacks conserved residue(s) required for the propagation of feature annotation.</text>
</comment>
<keyword evidence="5 8" id="KW-0658">Purine biosynthesis</keyword>
<feature type="binding site" evidence="8">
    <location>
        <position position="522"/>
    </location>
    <ligand>
        <name>substrate</name>
    </ligand>
</feature>
<keyword evidence="7 8" id="KW-0460">Magnesium</keyword>
<evidence type="ECO:0000256" key="2">
    <source>
        <dbReference type="ARBA" id="ARBA00022598"/>
    </source>
</evidence>
<feature type="domain" description="PurM-like N-terminal" evidence="9">
    <location>
        <begin position="426"/>
        <end position="544"/>
    </location>
</feature>
<evidence type="ECO:0000256" key="3">
    <source>
        <dbReference type="ARBA" id="ARBA00022723"/>
    </source>
</evidence>
<dbReference type="PANTHER" id="PTHR43555:SF1">
    <property type="entry name" value="PHOSPHORIBOSYLFORMYLGLYCINAMIDINE SYNTHASE SUBUNIT PURL"/>
    <property type="match status" value="1"/>
</dbReference>
<dbReference type="AlphaFoldDB" id="A0A366MAC5"/>
<feature type="active site" evidence="8">
    <location>
        <position position="34"/>
    </location>
</feature>
<accession>A0A366MAC5</accession>
<dbReference type="Pfam" id="PF00586">
    <property type="entry name" value="AIRS"/>
    <property type="match status" value="2"/>
</dbReference>
<dbReference type="GO" id="GO:0006189">
    <property type="term" value="P:'de novo' IMP biosynthetic process"/>
    <property type="evidence" value="ECO:0007669"/>
    <property type="project" value="UniProtKB-UniRule"/>
</dbReference>
<dbReference type="GO" id="GO:0005737">
    <property type="term" value="C:cytoplasm"/>
    <property type="evidence" value="ECO:0007669"/>
    <property type="project" value="UniProtKB-SubCell"/>
</dbReference>
<dbReference type="SUPFAM" id="SSF55326">
    <property type="entry name" value="PurM N-terminal domain-like"/>
    <property type="match status" value="2"/>
</dbReference>
<dbReference type="CDD" id="cd02204">
    <property type="entry name" value="PurL_repeat2"/>
    <property type="match status" value="1"/>
</dbReference>
<dbReference type="InterPro" id="IPR041609">
    <property type="entry name" value="PurL_linker"/>
</dbReference>
<comment type="caution">
    <text evidence="12">The sequence shown here is derived from an EMBL/GenBank/DDBJ whole genome shotgun (WGS) entry which is preliminary data.</text>
</comment>
<comment type="pathway">
    <text evidence="8">Purine metabolism; IMP biosynthesis via de novo pathway; 5-amino-1-(5-phospho-D-ribosyl)imidazole from N(2)-formyl-N(1)-(5-phospho-D-ribosyl)glycinamide: step 1/2.</text>
</comment>
<evidence type="ECO:0000313" key="13">
    <source>
        <dbReference type="Proteomes" id="UP000253099"/>
    </source>
</evidence>
<feature type="binding site" evidence="8">
    <location>
        <position position="37"/>
    </location>
    <ligand>
        <name>ATP</name>
        <dbReference type="ChEBI" id="CHEBI:30616"/>
    </ligand>
</feature>
<feature type="binding site" evidence="8">
    <location>
        <begin position="79"/>
        <end position="82"/>
    </location>
    <ligand>
        <name>substrate</name>
    </ligand>
</feature>
<feature type="domain" description="Phosphoribosylformylglycinamidine synthase linker" evidence="11">
    <location>
        <begin position="1"/>
        <end position="38"/>
    </location>
</feature>
<evidence type="ECO:0000256" key="4">
    <source>
        <dbReference type="ARBA" id="ARBA00022741"/>
    </source>
</evidence>
<dbReference type="NCBIfam" id="NF002290">
    <property type="entry name" value="PRK01213.1"/>
    <property type="match status" value="1"/>
</dbReference>
<gene>
    <name evidence="8 12" type="primary">purL</name>
    <name evidence="12" type="ORF">ALNOE001_16400</name>
</gene>
<feature type="binding site" evidence="8">
    <location>
        <position position="254"/>
    </location>
    <ligand>
        <name>Mg(2+)</name>
        <dbReference type="ChEBI" id="CHEBI:18420"/>
        <label>2</label>
    </ligand>
</feature>
<dbReference type="HAMAP" id="MF_00420">
    <property type="entry name" value="PurL_2"/>
    <property type="match status" value="1"/>
</dbReference>
<comment type="subcellular location">
    <subcellularLocation>
        <location evidence="8">Cytoplasm</location>
    </subcellularLocation>
</comment>
<dbReference type="CDD" id="cd02203">
    <property type="entry name" value="PurL_repeat1"/>
    <property type="match status" value="1"/>
</dbReference>
<dbReference type="SUPFAM" id="SSF56042">
    <property type="entry name" value="PurM C-terminal domain-like"/>
    <property type="match status" value="2"/>
</dbReference>
<evidence type="ECO:0000313" key="12">
    <source>
        <dbReference type="EMBL" id="RBQ22680.1"/>
    </source>
</evidence>
<dbReference type="GO" id="GO:0005524">
    <property type="term" value="F:ATP binding"/>
    <property type="evidence" value="ECO:0007669"/>
    <property type="project" value="UniProtKB-UniRule"/>
</dbReference>
<dbReference type="GO" id="GO:0000287">
    <property type="term" value="F:magnesium ion binding"/>
    <property type="evidence" value="ECO:0007669"/>
    <property type="project" value="UniProtKB-UniRule"/>
</dbReference>
<dbReference type="UniPathway" id="UPA00074">
    <property type="reaction ID" value="UER00128"/>
</dbReference>
<proteinExistence type="inferred from homology"/>
<evidence type="ECO:0000259" key="11">
    <source>
        <dbReference type="Pfam" id="PF18072"/>
    </source>
</evidence>
<evidence type="ECO:0000259" key="9">
    <source>
        <dbReference type="Pfam" id="PF00586"/>
    </source>
</evidence>
<dbReference type="PANTHER" id="PTHR43555">
    <property type="entry name" value="PHOSPHORIBOSYLFORMYLGLYCINAMIDINE SYNTHASE SUBUNIT PURL"/>
    <property type="match status" value="1"/>
</dbReference>
<evidence type="ECO:0000259" key="10">
    <source>
        <dbReference type="Pfam" id="PF02769"/>
    </source>
</evidence>
<comment type="similarity">
    <text evidence="8">Belongs to the FGAMS family.</text>
</comment>
<dbReference type="Proteomes" id="UP000253099">
    <property type="component" value="Unassembled WGS sequence"/>
</dbReference>
<feature type="domain" description="PurM-like N-terminal" evidence="9">
    <location>
        <begin position="59"/>
        <end position="174"/>
    </location>
</feature>
<dbReference type="EC" id="6.3.5.3" evidence="8"/>
<dbReference type="EMBL" id="NIZT01000054">
    <property type="protein sequence ID" value="RBQ22680.1"/>
    <property type="molecule type" value="Genomic_DNA"/>
</dbReference>
<protein>
    <recommendedName>
        <fullName evidence="8">Phosphoribosylformylglycinamidine synthase subunit PurL</fullName>
        <shortName evidence="8">FGAM synthase</shortName>
        <ecNumber evidence="8">6.3.5.3</ecNumber>
    </recommendedName>
    <alternativeName>
        <fullName evidence="8">Formylglycinamide ribonucleotide amidotransferase subunit II</fullName>
        <shortName evidence="8">FGAR amidotransferase II</shortName>
        <shortName evidence="8">FGAR-AT II</shortName>
    </alternativeName>
    <alternativeName>
        <fullName evidence="8">Glutamine amidotransferase PurL</fullName>
    </alternativeName>
    <alternativeName>
        <fullName evidence="8">Phosphoribosylformylglycinamidine synthase subunit II</fullName>
    </alternativeName>
</protein>
<feature type="domain" description="PurM-like C-terminal" evidence="10">
    <location>
        <begin position="557"/>
        <end position="712"/>
    </location>
</feature>
<evidence type="ECO:0000256" key="6">
    <source>
        <dbReference type="ARBA" id="ARBA00022840"/>
    </source>
</evidence>
<keyword evidence="3 8" id="KW-0479">Metal-binding</keyword>
<dbReference type="InterPro" id="IPR036676">
    <property type="entry name" value="PurM-like_C_sf"/>
</dbReference>
<feature type="binding site" evidence="8">
    <location>
        <position position="520"/>
    </location>
    <ligand>
        <name>Mg(2+)</name>
        <dbReference type="ChEBI" id="CHEBI:18420"/>
        <label>1</label>
    </ligand>
</feature>
<feature type="binding site" evidence="8">
    <location>
        <begin position="298"/>
        <end position="300"/>
    </location>
    <ligand>
        <name>substrate</name>
    </ligand>
</feature>
<dbReference type="NCBIfam" id="TIGR01736">
    <property type="entry name" value="FGAM_synth_II"/>
    <property type="match status" value="1"/>
</dbReference>
<keyword evidence="13" id="KW-1185">Reference proteome</keyword>
<dbReference type="Gene3D" id="3.30.1330.10">
    <property type="entry name" value="PurM-like, N-terminal domain"/>
    <property type="match status" value="2"/>
</dbReference>
<dbReference type="InterPro" id="IPR010918">
    <property type="entry name" value="PurM-like_C_dom"/>
</dbReference>
<comment type="subunit">
    <text evidence="8">Monomer. Part of the FGAM synthase complex composed of 1 PurL, 1 PurQ and 2 PurS subunits.</text>
</comment>
<evidence type="ECO:0000256" key="8">
    <source>
        <dbReference type="HAMAP-Rule" id="MF_00420"/>
    </source>
</evidence>
<feature type="binding site" evidence="8">
    <location>
        <position position="482"/>
    </location>
    <ligand>
        <name>ATP</name>
        <dbReference type="ChEBI" id="CHEBI:30616"/>
    </ligand>
</feature>
<feature type="active site" description="Proton acceptor" evidence="8">
    <location>
        <position position="80"/>
    </location>
</feature>
<dbReference type="Pfam" id="PF18072">
    <property type="entry name" value="FGAR-AT_linker"/>
    <property type="match status" value="1"/>
</dbReference>
<dbReference type="InterPro" id="IPR036921">
    <property type="entry name" value="PurM-like_N_sf"/>
</dbReference>
<dbReference type="GO" id="GO:0004642">
    <property type="term" value="F:phosphoribosylformylglycinamidine synthase activity"/>
    <property type="evidence" value="ECO:0007669"/>
    <property type="project" value="UniProtKB-UniRule"/>
</dbReference>
<feature type="binding site" evidence="8">
    <location>
        <position position="102"/>
    </location>
    <ligand>
        <name>Mg(2+)</name>
        <dbReference type="ChEBI" id="CHEBI:18420"/>
        <label>2</label>
    </ligand>
</feature>
<keyword evidence="1 8" id="KW-0963">Cytoplasm</keyword>
<dbReference type="InterPro" id="IPR010074">
    <property type="entry name" value="PRibForGlyAmidine_synth_PurL"/>
</dbReference>
<feature type="binding site" evidence="8">
    <location>
        <position position="78"/>
    </location>
    <ligand>
        <name>Mg(2+)</name>
        <dbReference type="ChEBI" id="CHEBI:18420"/>
        <label>1</label>
    </ligand>
</feature>
<feature type="domain" description="PurM-like C-terminal" evidence="10">
    <location>
        <begin position="187"/>
        <end position="339"/>
    </location>
</feature>
<feature type="binding site" evidence="8">
    <location>
        <position position="101"/>
    </location>
    <ligand>
        <name>substrate</name>
    </ligand>
</feature>
<dbReference type="InterPro" id="IPR016188">
    <property type="entry name" value="PurM-like_N"/>
</dbReference>
<name>A0A366MAC5_9EURY</name>
<sequence>MTLTDSEMEYIRKMLKRDPNELEEGMLDVMFSEHCSYKSSRPILDLFPTEGKNIIMGPGDDAGIVAITNKLALAVGIESHNHPSAIEPYGGAGTGIGGILRDIISMGAMPIALLDSLRFGPVEDQKSRYLFEHVVKGISDYGNRVGVPTVGGEVEFDESFRTNPLVNVMCAGLVEKDKIVKGIAPNVGDVFLLMGGLTGRDGIHGVTFASEELTSDSEIEDRPAVQIGDPFTKKKVLEASLEILEKIDVAGVKDLGGGGLTCCISELVEKCDNGALIDLNSILLREKGMTPYEIMLSESQERMVFVINPKYVNEAFAICDKYELPRAIIGTVTDTKLMVVEDTYNKDENGNNDIIASMPAVLLADPPSLNREIKAPENKKESIKVENPPIEESILKILSSPNIATKKWVYKQYDHEVQIRTVVKPGDDAAVLKVDDENAVVLSCDCNSIHTKLSPYNGGAGSVAEAIRNVVSMGAEPYAVVDCLNFGNPGNPGILWQFKQCIQGMSDLAEKFETPVISGNVSFYNETEGIKINPSPTVGVVGVANLNNVRTMDFKNEGDKIVIIGSTYDEIDGSEYHRTLHDLEQGEAPKIRIDEEISSSKAILKLLNNDHGEFNSENNKITAIHDCSAGGIAISLAEMSISSNIGAEIDLTNIPISENVAAENNDKDCINDNDLLFSESHGRYIITVKPEQLDKLLNDINVPCACIGEVKGNVLKLTGKETDIKIKVSDLKNAYTGVIEEFMA</sequence>
<evidence type="ECO:0000256" key="5">
    <source>
        <dbReference type="ARBA" id="ARBA00022755"/>
    </source>
</evidence>
<evidence type="ECO:0000256" key="1">
    <source>
        <dbReference type="ARBA" id="ARBA00022490"/>
    </source>
</evidence>
<comment type="function">
    <text evidence="8">Part of the phosphoribosylformylglycinamidine synthase complex involved in the purines biosynthetic pathway. Catalyzes the ATP-dependent conversion of formylglycinamide ribonucleotide (FGAR) and glutamine to yield formylglycinamidine ribonucleotide (FGAM) and glutamate. The FGAM synthase complex is composed of three subunits. PurQ produces an ammonia molecule by converting glutamine to glutamate. PurL transfers the ammonia molecule to FGAR to form FGAM in an ATP-dependent manner. PurS interacts with PurQ and PurL and is thought to assist in the transfer of the ammonia molecule from PurQ to PurL.</text>
</comment>
<organism evidence="12 13">
    <name type="scientific">Candidatus Methanobinarius endosymbioticus</name>
    <dbReference type="NCBI Taxonomy" id="2006182"/>
    <lineage>
        <taxon>Archaea</taxon>
        <taxon>Methanobacteriati</taxon>
        <taxon>Methanobacteriota</taxon>
        <taxon>Methanomada group</taxon>
        <taxon>Methanobacteria</taxon>
        <taxon>Methanobacteriales</taxon>
        <taxon>Methanobacteriaceae</taxon>
        <taxon>Candidatus Methanobinarius</taxon>
    </lineage>
</organism>
<reference evidence="12 13" key="1">
    <citation type="submission" date="2018-06" db="EMBL/GenBank/DDBJ databases">
        <title>Genomic insight into two independent archaeal endosymbiosis events.</title>
        <authorList>
            <person name="Lind A.E."/>
            <person name="Lewis W.H."/>
            <person name="Spang A."/>
            <person name="Guy L."/>
            <person name="Embley M.T."/>
            <person name="Ettema T.J.G."/>
        </authorList>
    </citation>
    <scope>NUCLEOTIDE SEQUENCE [LARGE SCALE GENOMIC DNA]</scope>
    <source>
        <strain evidence="12">NOE</strain>
    </source>
</reference>
<dbReference type="Pfam" id="PF02769">
    <property type="entry name" value="AIRS_C"/>
    <property type="match status" value="2"/>
</dbReference>
<dbReference type="PIRSF" id="PIRSF001587">
    <property type="entry name" value="FGAM_synthase_II"/>
    <property type="match status" value="1"/>
</dbReference>
<dbReference type="FunFam" id="3.30.1330.10:FF:000004">
    <property type="entry name" value="Phosphoribosylformylglycinamidine synthase subunit PurL"/>
    <property type="match status" value="1"/>
</dbReference>
<feature type="binding site" evidence="8">
    <location>
        <position position="226"/>
    </location>
    <ligand>
        <name>substrate</name>
    </ligand>
</feature>
<evidence type="ECO:0000256" key="7">
    <source>
        <dbReference type="ARBA" id="ARBA00022842"/>
    </source>
</evidence>
<keyword evidence="6 8" id="KW-0067">ATP-binding</keyword>
<keyword evidence="4 8" id="KW-0547">Nucleotide-binding</keyword>
<feature type="binding site" evidence="8">
    <location>
        <position position="519"/>
    </location>
    <ligand>
        <name>ATP</name>
        <dbReference type="ChEBI" id="CHEBI:30616"/>
    </ligand>
</feature>